<dbReference type="Proteomes" id="UP000694844">
    <property type="component" value="Chromosome 5"/>
</dbReference>
<feature type="coiled-coil region" evidence="1">
    <location>
        <begin position="108"/>
        <end position="224"/>
    </location>
</feature>
<dbReference type="AlphaFoldDB" id="A0A8B8EQJ1"/>
<evidence type="ECO:0000256" key="2">
    <source>
        <dbReference type="SAM" id="MobiDB-lite"/>
    </source>
</evidence>
<feature type="region of interest" description="Disordered" evidence="2">
    <location>
        <begin position="331"/>
        <end position="375"/>
    </location>
</feature>
<organism evidence="3 4">
    <name type="scientific">Crassostrea virginica</name>
    <name type="common">Eastern oyster</name>
    <dbReference type="NCBI Taxonomy" id="6565"/>
    <lineage>
        <taxon>Eukaryota</taxon>
        <taxon>Metazoa</taxon>
        <taxon>Spiralia</taxon>
        <taxon>Lophotrochozoa</taxon>
        <taxon>Mollusca</taxon>
        <taxon>Bivalvia</taxon>
        <taxon>Autobranchia</taxon>
        <taxon>Pteriomorphia</taxon>
        <taxon>Ostreida</taxon>
        <taxon>Ostreoidea</taxon>
        <taxon>Ostreidae</taxon>
        <taxon>Crassostrea</taxon>
    </lineage>
</organism>
<dbReference type="RefSeq" id="XP_022342053.1">
    <property type="nucleotide sequence ID" value="XM_022486345.1"/>
</dbReference>
<reference evidence="4" key="1">
    <citation type="submission" date="2025-08" db="UniProtKB">
        <authorList>
            <consortium name="RefSeq"/>
        </authorList>
    </citation>
    <scope>IDENTIFICATION</scope>
    <source>
        <tissue evidence="4">Whole sample</tissue>
    </source>
</reference>
<evidence type="ECO:0000313" key="3">
    <source>
        <dbReference type="Proteomes" id="UP000694844"/>
    </source>
</evidence>
<proteinExistence type="predicted"/>
<keyword evidence="1" id="KW-0175">Coiled coil</keyword>
<feature type="coiled-coil region" evidence="1">
    <location>
        <begin position="33"/>
        <end position="77"/>
    </location>
</feature>
<name>A0A8B8EQJ1_CRAVI</name>
<gene>
    <name evidence="4" type="primary">LOC111135894</name>
</gene>
<feature type="compositionally biased region" description="Polar residues" evidence="2">
    <location>
        <begin position="356"/>
        <end position="369"/>
    </location>
</feature>
<dbReference type="OrthoDB" id="10058798at2759"/>
<sequence length="375" mass="44370">MQNCYNSNRIPRENMHDQDERLTKKHIETLGFVKEIAEENKLLKQKVEEYELKTLKCAELHALAEESQERIKKIQEQYLKRADEINAMMAEKHKNEMMYAIEEKLDMEKRNNDEIAKLKARIQELEKLNRELLSKLSKLSDAEEKVNSLQVKLDQQSMVSRDLQTENEALKERIEELEQRNHFLMNQNESEQLARKNKELKQEVLELVQKNTELNFRIKNLEREVGEGKIEEDKVKLIENLKIKITQMQTERGIASEKERHYEKVIKQLQNEVETSKEQLVQTALSKQKLYEEYQKVWKELEKMKKQYAVDSQQKSFKDFVQLKRELNTVKHENEDLRQKAKGSSSLPTLKEDSFGSKNNGHSPSSLKAVTNGRR</sequence>
<feature type="coiled-coil region" evidence="1">
    <location>
        <begin position="259"/>
        <end position="286"/>
    </location>
</feature>
<evidence type="ECO:0000256" key="1">
    <source>
        <dbReference type="SAM" id="Coils"/>
    </source>
</evidence>
<dbReference type="GeneID" id="111135894"/>
<keyword evidence="3" id="KW-1185">Reference proteome</keyword>
<dbReference type="KEGG" id="cvn:111135894"/>
<evidence type="ECO:0000313" key="4">
    <source>
        <dbReference type="RefSeq" id="XP_022342053.1"/>
    </source>
</evidence>
<accession>A0A8B8EQJ1</accession>
<protein>
    <submittedName>
        <fullName evidence="4">Cingulin-like protein 1</fullName>
    </submittedName>
</protein>